<evidence type="ECO:0000313" key="1">
    <source>
        <dbReference type="EMBL" id="NBN77296.1"/>
    </source>
</evidence>
<accession>A0A7X5J8B3</accession>
<evidence type="ECO:0000313" key="2">
    <source>
        <dbReference type="Proteomes" id="UP000586722"/>
    </source>
</evidence>
<proteinExistence type="predicted"/>
<protein>
    <submittedName>
        <fullName evidence="1">Uncharacterized protein</fullName>
    </submittedName>
</protein>
<dbReference type="Proteomes" id="UP000586722">
    <property type="component" value="Unassembled WGS sequence"/>
</dbReference>
<dbReference type="RefSeq" id="WP_161707857.1">
    <property type="nucleotide sequence ID" value="NZ_JAABLQ010000001.1"/>
</dbReference>
<name>A0A7X5J8B3_9HYPH</name>
<keyword evidence="2" id="KW-1185">Reference proteome</keyword>
<sequence>MQMQNTCPVTVLGIEADTLSALYDRLDEAGRLAQPEARDGAAGLIDAIAAIEHLASHRTPESFAGAYFKVLLIVTDLNDLTNWPDRTGPERADLERRMKRNIRHLLDFLRPHAGPEVALFDRDEQHIARHAQSPDEMRQLLATAK</sequence>
<reference evidence="2" key="1">
    <citation type="submission" date="2020-01" db="EMBL/GenBank/DDBJ databases">
        <authorList>
            <person name="Fang Y."/>
            <person name="Sun R."/>
            <person name="Nie L."/>
            <person name="He J."/>
            <person name="Hao L."/>
            <person name="Wang L."/>
            <person name="Su S."/>
            <person name="Lv E."/>
            <person name="Zhang Z."/>
            <person name="Xie R."/>
            <person name="Liu H."/>
        </authorList>
    </citation>
    <scope>NUCLEOTIDE SEQUENCE [LARGE SCALE GENOMIC DNA]</scope>
    <source>
        <strain evidence="2">XCT-53</strain>
    </source>
</reference>
<organism evidence="1 2">
    <name type="scientific">Pannonibacter tanglangensis</name>
    <dbReference type="NCBI Taxonomy" id="2750084"/>
    <lineage>
        <taxon>Bacteria</taxon>
        <taxon>Pseudomonadati</taxon>
        <taxon>Pseudomonadota</taxon>
        <taxon>Alphaproteobacteria</taxon>
        <taxon>Hyphomicrobiales</taxon>
        <taxon>Stappiaceae</taxon>
        <taxon>Pannonibacter</taxon>
    </lineage>
</organism>
<gene>
    <name evidence="1" type="ORF">GWI72_03325</name>
</gene>
<dbReference type="EMBL" id="JAABLQ010000001">
    <property type="protein sequence ID" value="NBN77296.1"/>
    <property type="molecule type" value="Genomic_DNA"/>
</dbReference>
<comment type="caution">
    <text evidence="1">The sequence shown here is derived from an EMBL/GenBank/DDBJ whole genome shotgun (WGS) entry which is preliminary data.</text>
</comment>
<dbReference type="AlphaFoldDB" id="A0A7X5J8B3"/>